<dbReference type="Gene3D" id="1.20.1070.10">
    <property type="entry name" value="Rhodopsin 7-helix transmembrane proteins"/>
    <property type="match status" value="1"/>
</dbReference>
<dbReference type="GO" id="GO:0004995">
    <property type="term" value="F:tachykinin receptor activity"/>
    <property type="evidence" value="ECO:0007669"/>
    <property type="project" value="InterPro"/>
</dbReference>
<dbReference type="AlphaFoldDB" id="A0A0K2SY44"/>
<feature type="transmembrane region" description="Helical" evidence="11">
    <location>
        <begin position="188"/>
        <end position="209"/>
    </location>
</feature>
<keyword evidence="7 11" id="KW-0472">Membrane</keyword>
<feature type="transmembrane region" description="Helical" evidence="11">
    <location>
        <begin position="22"/>
        <end position="47"/>
    </location>
</feature>
<keyword evidence="6 10" id="KW-0297">G-protein coupled receptor</keyword>
<feature type="transmembrane region" description="Helical" evidence="11">
    <location>
        <begin position="134"/>
        <end position="156"/>
    </location>
</feature>
<comment type="subcellular location">
    <subcellularLocation>
        <location evidence="1">Cell membrane</location>
        <topology evidence="1">Multi-pass membrane protein</topology>
    </subcellularLocation>
</comment>
<evidence type="ECO:0000256" key="10">
    <source>
        <dbReference type="RuleBase" id="RU000688"/>
    </source>
</evidence>
<dbReference type="InterPro" id="IPR017452">
    <property type="entry name" value="GPCR_Rhodpsn_7TM"/>
</dbReference>
<feature type="domain" description="G-protein coupled receptors family 1 profile" evidence="12">
    <location>
        <begin position="38"/>
        <end position="242"/>
    </location>
</feature>
<keyword evidence="4 10" id="KW-0812">Transmembrane</keyword>
<keyword evidence="9 10" id="KW-0807">Transducer</keyword>
<feature type="transmembrane region" description="Helical" evidence="11">
    <location>
        <begin position="87"/>
        <end position="113"/>
    </location>
</feature>
<name>A0A0K2SY44_LEPSM</name>
<evidence type="ECO:0000256" key="9">
    <source>
        <dbReference type="ARBA" id="ARBA00023224"/>
    </source>
</evidence>
<dbReference type="Pfam" id="PF00001">
    <property type="entry name" value="7tm_1"/>
    <property type="match status" value="1"/>
</dbReference>
<evidence type="ECO:0000256" key="6">
    <source>
        <dbReference type="ARBA" id="ARBA00023040"/>
    </source>
</evidence>
<dbReference type="InterPro" id="IPR000276">
    <property type="entry name" value="GPCR_Rhodpsn"/>
</dbReference>
<feature type="transmembrane region" description="Helical" evidence="11">
    <location>
        <begin position="59"/>
        <end position="81"/>
    </location>
</feature>
<organism evidence="13">
    <name type="scientific">Lepeophtheirus salmonis</name>
    <name type="common">Salmon louse</name>
    <name type="synonym">Caligus salmonis</name>
    <dbReference type="NCBI Taxonomy" id="72036"/>
    <lineage>
        <taxon>Eukaryota</taxon>
        <taxon>Metazoa</taxon>
        <taxon>Ecdysozoa</taxon>
        <taxon>Arthropoda</taxon>
        <taxon>Crustacea</taxon>
        <taxon>Multicrustacea</taxon>
        <taxon>Hexanauplia</taxon>
        <taxon>Copepoda</taxon>
        <taxon>Siphonostomatoida</taxon>
        <taxon>Caligidae</taxon>
        <taxon>Lepeophtheirus</taxon>
    </lineage>
</organism>
<protein>
    <recommendedName>
        <fullName evidence="12">G-protein coupled receptors family 1 profile domain-containing protein</fullName>
    </recommendedName>
</protein>
<feature type="non-terminal residue" evidence="13">
    <location>
        <position position="242"/>
    </location>
</feature>
<dbReference type="PRINTS" id="PR00237">
    <property type="entry name" value="GPCRRHODOPSN"/>
</dbReference>
<accession>A0A0K2SY44</accession>
<evidence type="ECO:0000259" key="12">
    <source>
        <dbReference type="PROSITE" id="PS50262"/>
    </source>
</evidence>
<keyword evidence="3" id="KW-1003">Cell membrane</keyword>
<dbReference type="EMBL" id="HACA01001054">
    <property type="protein sequence ID" value="CDW18415.1"/>
    <property type="molecule type" value="Transcribed_RNA"/>
</dbReference>
<gene>
    <name evidence="13" type="primary">Dvir\GJ23988</name>
</gene>
<sequence length="242" mass="27712">MMNRSTPNVSSFLEEMELSTRVIWDSLFISLIFVAILGNLIVLWIVVAHRSMWTIPNIYIANMSLSDLLMATLNCVFNYIFMRDRYWSFGSAYCSINNFMAIVTISASVLNLTAMSLDRYKAVVWPLKGRTNRVCVTFTIIFIWATSSLLALPTLLYSKLTKDPSKGLSVCHLQWPDGNPGYSYFDHVYNVTIFIITYVIPTLILVMCTSHMSIALWCKPTIGFMTPQLERAKRKKQKIVKM</sequence>
<evidence type="ECO:0000256" key="2">
    <source>
        <dbReference type="ARBA" id="ARBA00010663"/>
    </source>
</evidence>
<evidence type="ECO:0000313" key="13">
    <source>
        <dbReference type="EMBL" id="CDW18415.1"/>
    </source>
</evidence>
<dbReference type="PANTHER" id="PTHR46925:SF2">
    <property type="entry name" value="G-PROTEIN COUPLED RECEPTOR TKR-1-RELATED"/>
    <property type="match status" value="1"/>
</dbReference>
<evidence type="ECO:0000256" key="3">
    <source>
        <dbReference type="ARBA" id="ARBA00022475"/>
    </source>
</evidence>
<dbReference type="PROSITE" id="PS00237">
    <property type="entry name" value="G_PROTEIN_RECEP_F1_1"/>
    <property type="match status" value="1"/>
</dbReference>
<keyword evidence="8 10" id="KW-0675">Receptor</keyword>
<dbReference type="PROSITE" id="PS50262">
    <property type="entry name" value="G_PROTEIN_RECEP_F1_2"/>
    <property type="match status" value="1"/>
</dbReference>
<evidence type="ECO:0000256" key="4">
    <source>
        <dbReference type="ARBA" id="ARBA00022692"/>
    </source>
</evidence>
<dbReference type="OrthoDB" id="5981855at2759"/>
<evidence type="ECO:0000256" key="11">
    <source>
        <dbReference type="SAM" id="Phobius"/>
    </source>
</evidence>
<evidence type="ECO:0000256" key="1">
    <source>
        <dbReference type="ARBA" id="ARBA00004651"/>
    </source>
</evidence>
<evidence type="ECO:0000256" key="5">
    <source>
        <dbReference type="ARBA" id="ARBA00022989"/>
    </source>
</evidence>
<comment type="similarity">
    <text evidence="2 10">Belongs to the G-protein coupled receptor 1 family.</text>
</comment>
<proteinExistence type="inferred from homology"/>
<dbReference type="SUPFAM" id="SSF81321">
    <property type="entry name" value="Family A G protein-coupled receptor-like"/>
    <property type="match status" value="1"/>
</dbReference>
<reference evidence="13" key="1">
    <citation type="submission" date="2014-05" db="EMBL/GenBank/DDBJ databases">
        <authorList>
            <person name="Chronopoulou M."/>
        </authorList>
    </citation>
    <scope>NUCLEOTIDE SEQUENCE</scope>
    <source>
        <tissue evidence="13">Whole organism</tissue>
    </source>
</reference>
<dbReference type="InterPro" id="IPR001681">
    <property type="entry name" value="Neurokn_rcpt"/>
</dbReference>
<keyword evidence="5 11" id="KW-1133">Transmembrane helix</keyword>
<dbReference type="GO" id="GO:0005886">
    <property type="term" value="C:plasma membrane"/>
    <property type="evidence" value="ECO:0007669"/>
    <property type="project" value="UniProtKB-SubCell"/>
</dbReference>
<evidence type="ECO:0000256" key="8">
    <source>
        <dbReference type="ARBA" id="ARBA00023170"/>
    </source>
</evidence>
<dbReference type="PANTHER" id="PTHR46925">
    <property type="entry name" value="G-PROTEIN COUPLED RECEPTOR TKR-1-RELATED"/>
    <property type="match status" value="1"/>
</dbReference>
<evidence type="ECO:0000256" key="7">
    <source>
        <dbReference type="ARBA" id="ARBA00023136"/>
    </source>
</evidence>